<keyword evidence="3 4" id="KW-0862">Zinc</keyword>
<name>A0A9D1G6F5_9FIRM</name>
<dbReference type="PANTHER" id="PTHR34535:SF3">
    <property type="entry name" value="HYDROGENASE MATURATION FACTOR HYPA"/>
    <property type="match status" value="1"/>
</dbReference>
<evidence type="ECO:0000313" key="6">
    <source>
        <dbReference type="Proteomes" id="UP000886876"/>
    </source>
</evidence>
<dbReference type="GO" id="GO:0008270">
    <property type="term" value="F:zinc ion binding"/>
    <property type="evidence" value="ECO:0007669"/>
    <property type="project" value="UniProtKB-UniRule"/>
</dbReference>
<dbReference type="Pfam" id="PF01155">
    <property type="entry name" value="HypA"/>
    <property type="match status" value="1"/>
</dbReference>
<feature type="binding site" evidence="4">
    <location>
        <position position="76"/>
    </location>
    <ligand>
        <name>Zn(2+)</name>
        <dbReference type="ChEBI" id="CHEBI:29105"/>
    </ligand>
</feature>
<organism evidence="5 6">
    <name type="scientific">Candidatus Scatomorpha pullistercoris</name>
    <dbReference type="NCBI Taxonomy" id="2840929"/>
    <lineage>
        <taxon>Bacteria</taxon>
        <taxon>Bacillati</taxon>
        <taxon>Bacillota</taxon>
        <taxon>Clostridia</taxon>
        <taxon>Eubacteriales</taxon>
        <taxon>Candidatus Scatomorpha</taxon>
    </lineage>
</organism>
<evidence type="ECO:0000256" key="1">
    <source>
        <dbReference type="ARBA" id="ARBA00022596"/>
    </source>
</evidence>
<reference evidence="5" key="2">
    <citation type="journal article" date="2021" name="PeerJ">
        <title>Extensive microbial diversity within the chicken gut microbiome revealed by metagenomics and culture.</title>
        <authorList>
            <person name="Gilroy R."/>
            <person name="Ravi A."/>
            <person name="Getino M."/>
            <person name="Pursley I."/>
            <person name="Horton D.L."/>
            <person name="Alikhan N.F."/>
            <person name="Baker D."/>
            <person name="Gharbi K."/>
            <person name="Hall N."/>
            <person name="Watson M."/>
            <person name="Adriaenssens E.M."/>
            <person name="Foster-Nyarko E."/>
            <person name="Jarju S."/>
            <person name="Secka A."/>
            <person name="Antonio M."/>
            <person name="Oren A."/>
            <person name="Chaudhuri R.R."/>
            <person name="La Ragione R."/>
            <person name="Hildebrand F."/>
            <person name="Pallen M.J."/>
        </authorList>
    </citation>
    <scope>NUCLEOTIDE SEQUENCE</scope>
    <source>
        <strain evidence="5">ChiHecec3B27-6122</strain>
    </source>
</reference>
<evidence type="ECO:0000256" key="4">
    <source>
        <dbReference type="HAMAP-Rule" id="MF_00213"/>
    </source>
</evidence>
<feature type="binding site" evidence="4">
    <location>
        <position position="2"/>
    </location>
    <ligand>
        <name>Ni(2+)</name>
        <dbReference type="ChEBI" id="CHEBI:49786"/>
    </ligand>
</feature>
<accession>A0A9D1G6F5</accession>
<dbReference type="PANTHER" id="PTHR34535">
    <property type="entry name" value="HYDROGENASE MATURATION FACTOR HYPA"/>
    <property type="match status" value="1"/>
</dbReference>
<dbReference type="EMBL" id="DVJS01000240">
    <property type="protein sequence ID" value="HIS98208.1"/>
    <property type="molecule type" value="Genomic_DNA"/>
</dbReference>
<evidence type="ECO:0000256" key="3">
    <source>
        <dbReference type="ARBA" id="ARBA00022833"/>
    </source>
</evidence>
<evidence type="ECO:0000313" key="5">
    <source>
        <dbReference type="EMBL" id="HIS98208.1"/>
    </source>
</evidence>
<comment type="similarity">
    <text evidence="4">Belongs to the HypA/HybF family.</text>
</comment>
<dbReference type="Proteomes" id="UP000886876">
    <property type="component" value="Unassembled WGS sequence"/>
</dbReference>
<keyword evidence="2 4" id="KW-0479">Metal-binding</keyword>
<feature type="binding site" evidence="4">
    <location>
        <position position="94"/>
    </location>
    <ligand>
        <name>Zn(2+)</name>
        <dbReference type="ChEBI" id="CHEBI:29105"/>
    </ligand>
</feature>
<keyword evidence="1 4" id="KW-0533">Nickel</keyword>
<dbReference type="GO" id="GO:0051604">
    <property type="term" value="P:protein maturation"/>
    <property type="evidence" value="ECO:0007669"/>
    <property type="project" value="InterPro"/>
</dbReference>
<dbReference type="Gene3D" id="3.30.2320.80">
    <property type="match status" value="1"/>
</dbReference>
<feature type="binding site" evidence="4">
    <location>
        <position position="73"/>
    </location>
    <ligand>
        <name>Zn(2+)</name>
        <dbReference type="ChEBI" id="CHEBI:29105"/>
    </ligand>
</feature>
<evidence type="ECO:0000256" key="2">
    <source>
        <dbReference type="ARBA" id="ARBA00022723"/>
    </source>
</evidence>
<reference evidence="5" key="1">
    <citation type="submission" date="2020-10" db="EMBL/GenBank/DDBJ databases">
        <authorList>
            <person name="Gilroy R."/>
        </authorList>
    </citation>
    <scope>NUCLEOTIDE SEQUENCE</scope>
    <source>
        <strain evidence="5">ChiHecec3B27-6122</strain>
    </source>
</reference>
<dbReference type="HAMAP" id="MF_00213">
    <property type="entry name" value="HypA_HybF"/>
    <property type="match status" value="1"/>
</dbReference>
<dbReference type="GO" id="GO:0016151">
    <property type="term" value="F:nickel cation binding"/>
    <property type="evidence" value="ECO:0007669"/>
    <property type="project" value="UniProtKB-UniRule"/>
</dbReference>
<feature type="binding site" evidence="4">
    <location>
        <position position="97"/>
    </location>
    <ligand>
        <name>Zn(2+)</name>
        <dbReference type="ChEBI" id="CHEBI:29105"/>
    </ligand>
</feature>
<comment type="caution">
    <text evidence="5">The sequence shown here is derived from an EMBL/GenBank/DDBJ whole genome shotgun (WGS) entry which is preliminary data.</text>
</comment>
<gene>
    <name evidence="4" type="primary">hypA</name>
    <name evidence="5" type="ORF">IAD42_09545</name>
</gene>
<comment type="function">
    <text evidence="4">Involved in the maturation of [NiFe] hydrogenases. Required for nickel insertion into the metal center of the hydrogenase.</text>
</comment>
<dbReference type="InterPro" id="IPR000688">
    <property type="entry name" value="HypA/HybF"/>
</dbReference>
<proteinExistence type="inferred from homology"/>
<dbReference type="AlphaFoldDB" id="A0A9D1G6F5"/>
<dbReference type="PIRSF" id="PIRSF004761">
    <property type="entry name" value="Hydrgn_mat_HypA"/>
    <property type="match status" value="1"/>
</dbReference>
<sequence>MHELSVVYPIVQMAARLARDNGIERVTCVRLAVGEIHDLVDEYVFKYYDRFSKGTPLEGSRLKMRRIPIVYRCSDCGNEMVFDHFSFAGAETTCTACGSARTDMVSGRELQIEGIEYLAPNQSREEPAASEDEGGGPQ</sequence>
<protein>
    <recommendedName>
        <fullName evidence="4">Hydrogenase maturation factor HypA</fullName>
    </recommendedName>
</protein>